<reference evidence="2 3" key="1">
    <citation type="submission" date="2019-03" db="EMBL/GenBank/DDBJ databases">
        <title>Genomic Encyclopedia of Type Strains, Phase IV (KMG-IV): sequencing the most valuable type-strain genomes for metagenomic binning, comparative biology and taxonomic classification.</title>
        <authorList>
            <person name="Goeker M."/>
        </authorList>
    </citation>
    <scope>NUCLEOTIDE SEQUENCE [LARGE SCALE GENOMIC DNA]</scope>
    <source>
        <strain evidence="2 3">DSM 103236</strain>
    </source>
</reference>
<proteinExistence type="predicted"/>
<dbReference type="OrthoDB" id="7832848at2"/>
<sequence length="335" mass="40064">MITFIHIIISIILFFLINIIGHFAPIDTKYYQITSFLETDEAPAFNFAFRILTPVVFIILLSSVLYHFEQDHYVRNIYWVSIYYVSFRAIFNIITNRTYLINWKKQIFYALCVVGTTYFVYERLIFKKENLLPDFSNIANELWIIILIFIYNLINNIKISESGAENRKLKYIKNALNNIKHRYSNIINSKVSDIRLRQIIYAIIIHESFNRPKIFRILEYIKSKFSSKEVSLGIMQVKSEHAITDSESIEKGIDIIIKHFETLKVDFKIEYENEKANEYSLEYLEQDYQAKLIRKYNHCDDYTYEIKDLADYINEKFYLANKDTRNLFLNYISNN</sequence>
<evidence type="ECO:0000256" key="1">
    <source>
        <dbReference type="SAM" id="Phobius"/>
    </source>
</evidence>
<gene>
    <name evidence="2" type="ORF">EV200_101488</name>
</gene>
<dbReference type="AlphaFoldDB" id="A0A4R2HMX1"/>
<dbReference type="EMBL" id="SLWO01000001">
    <property type="protein sequence ID" value="TCO31042.1"/>
    <property type="molecule type" value="Genomic_DNA"/>
</dbReference>
<dbReference type="RefSeq" id="WP_132529196.1">
    <property type="nucleotide sequence ID" value="NZ_BMJO01000001.1"/>
</dbReference>
<feature type="transmembrane region" description="Helical" evidence="1">
    <location>
        <begin position="47"/>
        <end position="65"/>
    </location>
</feature>
<feature type="transmembrane region" description="Helical" evidence="1">
    <location>
        <begin position="138"/>
        <end position="154"/>
    </location>
</feature>
<comment type="caution">
    <text evidence="2">The sequence shown here is derived from an EMBL/GenBank/DDBJ whole genome shotgun (WGS) entry which is preliminary data.</text>
</comment>
<accession>A0A4R2HMX1</accession>
<evidence type="ECO:0000313" key="3">
    <source>
        <dbReference type="Proteomes" id="UP000295684"/>
    </source>
</evidence>
<protein>
    <submittedName>
        <fullName evidence="2">Uncharacterized protein</fullName>
    </submittedName>
</protein>
<keyword evidence="1" id="KW-1133">Transmembrane helix</keyword>
<dbReference type="Proteomes" id="UP000295684">
    <property type="component" value="Unassembled WGS sequence"/>
</dbReference>
<name>A0A4R2HMX1_9SPHI</name>
<keyword evidence="1" id="KW-0472">Membrane</keyword>
<feature type="transmembrane region" description="Helical" evidence="1">
    <location>
        <begin position="77"/>
        <end position="95"/>
    </location>
</feature>
<feature type="transmembrane region" description="Helical" evidence="1">
    <location>
        <begin position="6"/>
        <end position="26"/>
    </location>
</feature>
<keyword evidence="1" id="KW-0812">Transmembrane</keyword>
<evidence type="ECO:0000313" key="2">
    <source>
        <dbReference type="EMBL" id="TCO31042.1"/>
    </source>
</evidence>
<organism evidence="2 3">
    <name type="scientific">Pedobacter psychrotolerans</name>
    <dbReference type="NCBI Taxonomy" id="1843235"/>
    <lineage>
        <taxon>Bacteria</taxon>
        <taxon>Pseudomonadati</taxon>
        <taxon>Bacteroidota</taxon>
        <taxon>Sphingobacteriia</taxon>
        <taxon>Sphingobacteriales</taxon>
        <taxon>Sphingobacteriaceae</taxon>
        <taxon>Pedobacter</taxon>
    </lineage>
</organism>
<feature type="transmembrane region" description="Helical" evidence="1">
    <location>
        <begin position="107"/>
        <end position="126"/>
    </location>
</feature>